<dbReference type="InterPro" id="IPR001763">
    <property type="entry name" value="Rhodanese-like_dom"/>
</dbReference>
<comment type="caution">
    <text evidence="4">The sequence shown here is derived from an EMBL/GenBank/DDBJ whole genome shotgun (WGS) entry which is preliminary data.</text>
</comment>
<dbReference type="SMART" id="SM00450">
    <property type="entry name" value="RHOD"/>
    <property type="match status" value="2"/>
</dbReference>
<accession>T0ZZ41</accession>
<dbReference type="InterPro" id="IPR045078">
    <property type="entry name" value="TST/MPST-like"/>
</dbReference>
<dbReference type="InterPro" id="IPR001307">
    <property type="entry name" value="Thiosulphate_STrfase_CS"/>
</dbReference>
<dbReference type="EMBL" id="AUZX01013944">
    <property type="protein sequence ID" value="EQD34019.1"/>
    <property type="molecule type" value="Genomic_DNA"/>
</dbReference>
<keyword evidence="2" id="KW-0677">Repeat</keyword>
<organism evidence="4">
    <name type="scientific">mine drainage metagenome</name>
    <dbReference type="NCBI Taxonomy" id="410659"/>
    <lineage>
        <taxon>unclassified sequences</taxon>
        <taxon>metagenomes</taxon>
        <taxon>ecological metagenomes</taxon>
    </lineage>
</organism>
<evidence type="ECO:0000313" key="4">
    <source>
        <dbReference type="EMBL" id="EQD34019.1"/>
    </source>
</evidence>
<name>T0ZZ41_9ZZZZ</name>
<evidence type="ECO:0000256" key="1">
    <source>
        <dbReference type="ARBA" id="ARBA00022679"/>
    </source>
</evidence>
<dbReference type="SUPFAM" id="SSF52821">
    <property type="entry name" value="Rhodanese/Cell cycle control phosphatase"/>
    <property type="match status" value="2"/>
</dbReference>
<dbReference type="PROSITE" id="PS50206">
    <property type="entry name" value="RHODANESE_3"/>
    <property type="match status" value="2"/>
</dbReference>
<dbReference type="CDD" id="cd01449">
    <property type="entry name" value="TST_Repeat_2"/>
    <property type="match status" value="1"/>
</dbReference>
<evidence type="ECO:0000259" key="3">
    <source>
        <dbReference type="PROSITE" id="PS50206"/>
    </source>
</evidence>
<keyword evidence="1" id="KW-0808">Transferase</keyword>
<protein>
    <submittedName>
        <fullName evidence="4">Rhodanese-like domain-containing protein</fullName>
    </submittedName>
</protein>
<dbReference type="AlphaFoldDB" id="T0ZZ41"/>
<reference evidence="4" key="2">
    <citation type="journal article" date="2014" name="ISME J.">
        <title>Microbial stratification in low pH oxic and suboxic macroscopic growths along an acid mine drainage.</title>
        <authorList>
            <person name="Mendez-Garcia C."/>
            <person name="Mesa V."/>
            <person name="Sprenger R.R."/>
            <person name="Richter M."/>
            <person name="Diez M.S."/>
            <person name="Solano J."/>
            <person name="Bargiela R."/>
            <person name="Golyshina O.V."/>
            <person name="Manteca A."/>
            <person name="Ramos J.L."/>
            <person name="Gallego J.R."/>
            <person name="Llorente I."/>
            <person name="Martins Dos Santos V.A."/>
            <person name="Jensen O.N."/>
            <person name="Pelaez A.I."/>
            <person name="Sanchez J."/>
            <person name="Ferrer M."/>
        </authorList>
    </citation>
    <scope>NUCLEOTIDE SEQUENCE</scope>
</reference>
<evidence type="ECO:0000256" key="2">
    <source>
        <dbReference type="ARBA" id="ARBA00022737"/>
    </source>
</evidence>
<feature type="domain" description="Rhodanese" evidence="3">
    <location>
        <begin position="2"/>
        <end position="97"/>
    </location>
</feature>
<dbReference type="GO" id="GO:0004792">
    <property type="term" value="F:thiosulfate-cyanide sulfurtransferase activity"/>
    <property type="evidence" value="ECO:0007669"/>
    <property type="project" value="InterPro"/>
</dbReference>
<dbReference type="PROSITE" id="PS00380">
    <property type="entry name" value="RHODANESE_1"/>
    <property type="match status" value="1"/>
</dbReference>
<reference evidence="4" key="1">
    <citation type="submission" date="2013-08" db="EMBL/GenBank/DDBJ databases">
        <authorList>
            <person name="Mendez C."/>
            <person name="Richter M."/>
            <person name="Ferrer M."/>
            <person name="Sanchez J."/>
        </authorList>
    </citation>
    <scope>NUCLEOTIDE SEQUENCE</scope>
</reference>
<feature type="domain" description="Rhodanese" evidence="3">
    <location>
        <begin position="124"/>
        <end position="230"/>
    </location>
</feature>
<dbReference type="PANTHER" id="PTHR11364">
    <property type="entry name" value="THIOSULFATE SULFERTANSFERASE"/>
    <property type="match status" value="1"/>
</dbReference>
<proteinExistence type="predicted"/>
<gene>
    <name evidence="4" type="ORF">B1A_18901</name>
</gene>
<dbReference type="Gene3D" id="3.40.250.10">
    <property type="entry name" value="Rhodanese-like domain"/>
    <property type="match status" value="2"/>
</dbReference>
<dbReference type="Pfam" id="PF00581">
    <property type="entry name" value="Rhodanese"/>
    <property type="match status" value="2"/>
</dbReference>
<sequence>MYNEGHIPGAYFLDLEEDLSGIKDKHGGRHPLPEEKYFLKTLEKCNANQKSKVIAYDDQMAGSSRLWFLMKYIGHEKAFILDGGIQDWIDNKYQISKEIPPEGNGKVIPKIKNNMIASLEDVRELNEKVLVDCREKIRYDGIEEPIDLKAGHIPNAINIPYTELLEKCSFVDKKKMKEIFKNVPDDSIVYCGSGVTSCVNFVAMSKIGIKPRIYIGSWSDWISYDDNEIVKEG</sequence>
<dbReference type="PANTHER" id="PTHR11364:SF27">
    <property type="entry name" value="SULFURTRANSFERASE"/>
    <property type="match status" value="1"/>
</dbReference>
<dbReference type="InterPro" id="IPR036873">
    <property type="entry name" value="Rhodanese-like_dom_sf"/>
</dbReference>
<dbReference type="CDD" id="cd01448">
    <property type="entry name" value="TST_Repeat_1"/>
    <property type="match status" value="1"/>
</dbReference>